<evidence type="ECO:0000256" key="1">
    <source>
        <dbReference type="ARBA" id="ARBA00006484"/>
    </source>
</evidence>
<accession>A0A0J7XM18</accession>
<dbReference type="Gene3D" id="3.40.50.720">
    <property type="entry name" value="NAD(P)-binding Rossmann-like Domain"/>
    <property type="match status" value="1"/>
</dbReference>
<sequence>MRFKDKIVLVVGGNSGIGLASAQAFAAEGATVRISGRDQATIDAAVAGIAGARGYRADIADLDAMEAVIGDIAAQDGRIDTLFVNAGVGGFAPFRDLTPDDWDHVHGVNLRGCVFAIQKAFRLMGRGGSVVATGSIGGHAFVPGNTAYAAAKGGLYAALKVIAGELVGEGIRVNLVSPGPIETPLLHRNPGMSEADVEAMREAMIAAVPMQRMGRAEEVARAVLFLASEEASFITAANLFVDGGTLELG</sequence>
<dbReference type="SUPFAM" id="SSF51735">
    <property type="entry name" value="NAD(P)-binding Rossmann-fold domains"/>
    <property type="match status" value="1"/>
</dbReference>
<keyword evidence="6" id="KW-1185">Reference proteome</keyword>
<evidence type="ECO:0000259" key="4">
    <source>
        <dbReference type="SMART" id="SM00822"/>
    </source>
</evidence>
<dbReference type="PATRIC" id="fig|1420583.3.peg.4280"/>
<keyword evidence="2" id="KW-0560">Oxidoreductase</keyword>
<proteinExistence type="inferred from homology"/>
<dbReference type="CDD" id="cd05233">
    <property type="entry name" value="SDR_c"/>
    <property type="match status" value="1"/>
</dbReference>
<dbReference type="Pfam" id="PF13561">
    <property type="entry name" value="adh_short_C2"/>
    <property type="match status" value="1"/>
</dbReference>
<organism evidence="5 6">
    <name type="scientific">Sphingobium cupriresistens LL01</name>
    <dbReference type="NCBI Taxonomy" id="1420583"/>
    <lineage>
        <taxon>Bacteria</taxon>
        <taxon>Pseudomonadati</taxon>
        <taxon>Pseudomonadota</taxon>
        <taxon>Alphaproteobacteria</taxon>
        <taxon>Sphingomonadales</taxon>
        <taxon>Sphingomonadaceae</taxon>
        <taxon>Sphingobium</taxon>
    </lineage>
</organism>
<comment type="caution">
    <text evidence="5">The sequence shown here is derived from an EMBL/GenBank/DDBJ whole genome shotgun (WGS) entry which is preliminary data.</text>
</comment>
<evidence type="ECO:0000256" key="2">
    <source>
        <dbReference type="ARBA" id="ARBA00023002"/>
    </source>
</evidence>
<dbReference type="PANTHER" id="PTHR43477:SF1">
    <property type="entry name" value="DIHYDROANTICAPSIN 7-DEHYDROGENASE"/>
    <property type="match status" value="1"/>
</dbReference>
<dbReference type="InterPro" id="IPR002347">
    <property type="entry name" value="SDR_fam"/>
</dbReference>
<dbReference type="FunFam" id="3.40.50.720:FF:000084">
    <property type="entry name" value="Short-chain dehydrogenase reductase"/>
    <property type="match status" value="1"/>
</dbReference>
<dbReference type="PANTHER" id="PTHR43477">
    <property type="entry name" value="DIHYDROANTICAPSIN 7-DEHYDROGENASE"/>
    <property type="match status" value="1"/>
</dbReference>
<dbReference type="SMART" id="SM00822">
    <property type="entry name" value="PKS_KR"/>
    <property type="match status" value="1"/>
</dbReference>
<dbReference type="InterPro" id="IPR051122">
    <property type="entry name" value="SDR_DHRS6-like"/>
</dbReference>
<dbReference type="AlphaFoldDB" id="A0A0J7XM18"/>
<dbReference type="PRINTS" id="PR00081">
    <property type="entry name" value="GDHRDH"/>
</dbReference>
<dbReference type="Proteomes" id="UP000052232">
    <property type="component" value="Unassembled WGS sequence"/>
</dbReference>
<evidence type="ECO:0000313" key="6">
    <source>
        <dbReference type="Proteomes" id="UP000052232"/>
    </source>
</evidence>
<gene>
    <name evidence="5" type="ORF">V473_22335</name>
</gene>
<comment type="catalytic activity">
    <reaction evidence="3">
        <text>2,5-dichlorocyclohexa-2,5-dien-1,4-diol + NAD(+) = 2,5-dichlorohydroquinone + NADH + H(+)</text>
        <dbReference type="Rhea" id="RHEA:15741"/>
        <dbReference type="ChEBI" id="CHEBI:15378"/>
        <dbReference type="ChEBI" id="CHEBI:27545"/>
        <dbReference type="ChEBI" id="CHEBI:28975"/>
        <dbReference type="ChEBI" id="CHEBI:57540"/>
        <dbReference type="ChEBI" id="CHEBI:57945"/>
    </reaction>
</comment>
<dbReference type="InterPro" id="IPR057326">
    <property type="entry name" value="KR_dom"/>
</dbReference>
<dbReference type="InterPro" id="IPR036291">
    <property type="entry name" value="NAD(P)-bd_dom_sf"/>
</dbReference>
<protein>
    <submittedName>
        <fullName evidence="5">Short-chain dehydrogenase</fullName>
    </submittedName>
</protein>
<reference evidence="5 6" key="1">
    <citation type="journal article" date="2015" name="G3 (Bethesda)">
        <title>Insights into Ongoing Evolution of the Hexachlorocyclohexane Catabolic Pathway from Comparative Genomics of Ten Sphingomonadaceae Strains.</title>
        <authorList>
            <person name="Pearce S.L."/>
            <person name="Oakeshott J.G."/>
            <person name="Pandey G."/>
        </authorList>
    </citation>
    <scope>NUCLEOTIDE SEQUENCE [LARGE SCALE GENOMIC DNA]</scope>
    <source>
        <strain evidence="5 6">LL01</strain>
    </source>
</reference>
<dbReference type="GO" id="GO:0016491">
    <property type="term" value="F:oxidoreductase activity"/>
    <property type="evidence" value="ECO:0007669"/>
    <property type="project" value="UniProtKB-KW"/>
</dbReference>
<evidence type="ECO:0000313" key="5">
    <source>
        <dbReference type="EMBL" id="KMS52143.1"/>
    </source>
</evidence>
<dbReference type="RefSeq" id="WP_066609146.1">
    <property type="nucleotide sequence ID" value="NZ_KQ130438.1"/>
</dbReference>
<feature type="domain" description="Ketoreductase" evidence="4">
    <location>
        <begin position="6"/>
        <end position="170"/>
    </location>
</feature>
<dbReference type="STRING" id="1420583.V473_22335"/>
<comment type="similarity">
    <text evidence="1">Belongs to the short-chain dehydrogenases/reductases (SDR) family.</text>
</comment>
<evidence type="ECO:0000256" key="3">
    <source>
        <dbReference type="ARBA" id="ARBA00051383"/>
    </source>
</evidence>
<dbReference type="EMBL" id="JACT01000007">
    <property type="protein sequence ID" value="KMS52143.1"/>
    <property type="molecule type" value="Genomic_DNA"/>
</dbReference>
<name>A0A0J7XM18_9SPHN</name>